<dbReference type="Proteomes" id="UP001630127">
    <property type="component" value="Unassembled WGS sequence"/>
</dbReference>
<keyword evidence="2" id="KW-1185">Reference proteome</keyword>
<protein>
    <submittedName>
        <fullName evidence="1">Uncharacterized protein</fullName>
    </submittedName>
</protein>
<dbReference type="EMBL" id="JBJUIK010000009">
    <property type="protein sequence ID" value="KAL3518426.1"/>
    <property type="molecule type" value="Genomic_DNA"/>
</dbReference>
<proteinExistence type="predicted"/>
<gene>
    <name evidence="1" type="ORF">ACH5RR_021015</name>
</gene>
<evidence type="ECO:0000313" key="2">
    <source>
        <dbReference type="Proteomes" id="UP001630127"/>
    </source>
</evidence>
<evidence type="ECO:0000313" key="1">
    <source>
        <dbReference type="EMBL" id="KAL3518426.1"/>
    </source>
</evidence>
<accession>A0ABD2ZHW3</accession>
<name>A0ABD2ZHW3_9GENT</name>
<reference evidence="1 2" key="1">
    <citation type="submission" date="2024-11" db="EMBL/GenBank/DDBJ databases">
        <title>A near-complete genome assembly of Cinchona calisaya.</title>
        <authorList>
            <person name="Lian D.C."/>
            <person name="Zhao X.W."/>
            <person name="Wei L."/>
        </authorList>
    </citation>
    <scope>NUCLEOTIDE SEQUENCE [LARGE SCALE GENOMIC DNA]</scope>
    <source>
        <tissue evidence="1">Nenye</tissue>
    </source>
</reference>
<comment type="caution">
    <text evidence="1">The sequence shown here is derived from an EMBL/GenBank/DDBJ whole genome shotgun (WGS) entry which is preliminary data.</text>
</comment>
<dbReference type="AlphaFoldDB" id="A0ABD2ZHW3"/>
<sequence length="170" mass="19243">MAKRSWFFDNQFMILQHWEQGLEDSFPSFSTTLYYVQLWQLLVDWFTIATEKKIEDIFGIVHDITLPDGRGREAQHMKLLVSIDLHKPLLRGLMVKFDTVSSLVGEIKDGSKTLLALLSKILLPNPSGLSSALEVQTANRERLLDVVVDQCLGQPDGRALLSLTETQSVE</sequence>
<organism evidence="1 2">
    <name type="scientific">Cinchona calisaya</name>
    <dbReference type="NCBI Taxonomy" id="153742"/>
    <lineage>
        <taxon>Eukaryota</taxon>
        <taxon>Viridiplantae</taxon>
        <taxon>Streptophyta</taxon>
        <taxon>Embryophyta</taxon>
        <taxon>Tracheophyta</taxon>
        <taxon>Spermatophyta</taxon>
        <taxon>Magnoliopsida</taxon>
        <taxon>eudicotyledons</taxon>
        <taxon>Gunneridae</taxon>
        <taxon>Pentapetalae</taxon>
        <taxon>asterids</taxon>
        <taxon>lamiids</taxon>
        <taxon>Gentianales</taxon>
        <taxon>Rubiaceae</taxon>
        <taxon>Cinchonoideae</taxon>
        <taxon>Cinchoneae</taxon>
        <taxon>Cinchona</taxon>
    </lineage>
</organism>